<accession>A0ABT5UH88</accession>
<protein>
    <submittedName>
        <fullName evidence="2">Uncharacterized protein</fullName>
    </submittedName>
</protein>
<dbReference type="Proteomes" id="UP001528823">
    <property type="component" value="Unassembled WGS sequence"/>
</dbReference>
<feature type="compositionally biased region" description="Basic residues" evidence="1">
    <location>
        <begin position="55"/>
        <end position="66"/>
    </location>
</feature>
<evidence type="ECO:0000313" key="2">
    <source>
        <dbReference type="EMBL" id="MDE1465677.1"/>
    </source>
</evidence>
<keyword evidence="3" id="KW-1185">Reference proteome</keyword>
<evidence type="ECO:0000313" key="3">
    <source>
        <dbReference type="Proteomes" id="UP001528823"/>
    </source>
</evidence>
<gene>
    <name evidence="2" type="ORF">ORQ98_27310</name>
</gene>
<comment type="caution">
    <text evidence="2">The sequence shown here is derived from an EMBL/GenBank/DDBJ whole genome shotgun (WGS) entry which is preliminary data.</text>
</comment>
<feature type="compositionally biased region" description="Basic and acidic residues" evidence="1">
    <location>
        <begin position="70"/>
        <end position="81"/>
    </location>
</feature>
<feature type="region of interest" description="Disordered" evidence="1">
    <location>
        <begin position="44"/>
        <end position="81"/>
    </location>
</feature>
<organism evidence="2 3">
    <name type="scientific">Spartinivicinus poritis</name>
    <dbReference type="NCBI Taxonomy" id="2994640"/>
    <lineage>
        <taxon>Bacteria</taxon>
        <taxon>Pseudomonadati</taxon>
        <taxon>Pseudomonadota</taxon>
        <taxon>Gammaproteobacteria</taxon>
        <taxon>Oceanospirillales</taxon>
        <taxon>Zooshikellaceae</taxon>
        <taxon>Spartinivicinus</taxon>
    </lineage>
</organism>
<dbReference type="EMBL" id="JAPMOU010000077">
    <property type="protein sequence ID" value="MDE1465677.1"/>
    <property type="molecule type" value="Genomic_DNA"/>
</dbReference>
<name>A0ABT5UH88_9GAMM</name>
<sequence length="95" mass="11223">MTLSIANDMARLRDEINQCKAERKALADERMTINVEREQTVRNMLKETREERTNTHRALRNKRKSFSAKQKAEVRTQLNETRKEMNTAHLVFFGS</sequence>
<evidence type="ECO:0000256" key="1">
    <source>
        <dbReference type="SAM" id="MobiDB-lite"/>
    </source>
</evidence>
<proteinExistence type="predicted"/>
<dbReference type="RefSeq" id="WP_274691981.1">
    <property type="nucleotide sequence ID" value="NZ_JAPMOU010000077.1"/>
</dbReference>
<feature type="compositionally biased region" description="Basic and acidic residues" evidence="1">
    <location>
        <begin position="44"/>
        <end position="54"/>
    </location>
</feature>
<reference evidence="2 3" key="1">
    <citation type="submission" date="2022-11" db="EMBL/GenBank/DDBJ databases">
        <title>Spartinivicinus poritis sp. nov., isolated from scleractinian coral Porites lutea.</title>
        <authorList>
            <person name="Zhang G."/>
            <person name="Cai L."/>
            <person name="Wei Q."/>
        </authorList>
    </citation>
    <scope>NUCLEOTIDE SEQUENCE [LARGE SCALE GENOMIC DNA]</scope>
    <source>
        <strain evidence="2 3">A2-2</strain>
    </source>
</reference>